<reference evidence="2" key="1">
    <citation type="journal article" date="2014" name="Insect Biochem. Mol. Biol.">
        <title>An insight into the sialome of the frog biting fly, Corethrella appendiculata.</title>
        <authorList>
            <person name="Ribeiro J.M.C."/>
            <person name="Chagas A.C."/>
            <person name="Pham V.M."/>
            <person name="Lounibos L.P."/>
            <person name="Calvo E."/>
        </authorList>
    </citation>
    <scope>NUCLEOTIDE SEQUENCE</scope>
    <source>
        <tissue evidence="2">Salivary glands</tissue>
    </source>
</reference>
<organism evidence="2">
    <name type="scientific">Corethrella appendiculata</name>
    <dbReference type="NCBI Taxonomy" id="1370023"/>
    <lineage>
        <taxon>Eukaryota</taxon>
        <taxon>Metazoa</taxon>
        <taxon>Ecdysozoa</taxon>
        <taxon>Arthropoda</taxon>
        <taxon>Hexapoda</taxon>
        <taxon>Insecta</taxon>
        <taxon>Pterygota</taxon>
        <taxon>Neoptera</taxon>
        <taxon>Endopterygota</taxon>
        <taxon>Diptera</taxon>
        <taxon>Nematocera</taxon>
        <taxon>Culicoidea</taxon>
        <taxon>Chaoboridae</taxon>
        <taxon>Corethrella</taxon>
    </lineage>
</organism>
<feature type="transmembrane region" description="Helical" evidence="1">
    <location>
        <begin position="55"/>
        <end position="84"/>
    </location>
</feature>
<name>U5ECX9_9DIPT</name>
<accession>U5ECX9</accession>
<proteinExistence type="evidence at transcript level"/>
<keyword evidence="1" id="KW-0812">Transmembrane</keyword>
<evidence type="ECO:0000313" key="2">
    <source>
        <dbReference type="EMBL" id="JAB54928.1"/>
    </source>
</evidence>
<sequence length="102" mass="11437">GLDRNKFDEDVDSAYPALLEKDLHSAKNFIPALRRSGMDTINVAIRQHFYPDGDWGWIVCGVAFLSHTFTTGFQLSYGLLYIFLLKHLGNEVNKEASFLGAA</sequence>
<dbReference type="EMBL" id="GANO01004943">
    <property type="protein sequence ID" value="JAB54928.1"/>
    <property type="molecule type" value="mRNA"/>
</dbReference>
<keyword evidence="1" id="KW-1133">Transmembrane helix</keyword>
<feature type="non-terminal residue" evidence="2">
    <location>
        <position position="1"/>
    </location>
</feature>
<feature type="non-terminal residue" evidence="2">
    <location>
        <position position="102"/>
    </location>
</feature>
<dbReference type="AlphaFoldDB" id="U5ECX9"/>
<protein>
    <submittedName>
        <fullName evidence="2">Putative integral to membrane</fullName>
    </submittedName>
</protein>
<keyword evidence="1" id="KW-0472">Membrane</keyword>
<evidence type="ECO:0000256" key="1">
    <source>
        <dbReference type="SAM" id="Phobius"/>
    </source>
</evidence>